<feature type="region of interest" description="Disordered" evidence="1">
    <location>
        <begin position="347"/>
        <end position="371"/>
    </location>
</feature>
<reference evidence="3" key="2">
    <citation type="journal article" date="2023" name="IMA Fungus">
        <title>Comparative genomic study of the Penicillium genus elucidates a diverse pangenome and 15 lateral gene transfer events.</title>
        <authorList>
            <person name="Petersen C."/>
            <person name="Sorensen T."/>
            <person name="Nielsen M.R."/>
            <person name="Sondergaard T.E."/>
            <person name="Sorensen J.L."/>
            <person name="Fitzpatrick D.A."/>
            <person name="Frisvad J.C."/>
            <person name="Nielsen K.L."/>
        </authorList>
    </citation>
    <scope>NUCLEOTIDE SEQUENCE</scope>
    <source>
        <strain evidence="3">IBT 30069</strain>
    </source>
</reference>
<evidence type="ECO:0000259" key="2">
    <source>
        <dbReference type="Pfam" id="PF04426"/>
    </source>
</evidence>
<dbReference type="PANTHER" id="PTHR31904:SF1">
    <property type="entry name" value="BYPASS OF STOP CODON PROTEIN 5-RELATED"/>
    <property type="match status" value="1"/>
</dbReference>
<evidence type="ECO:0000256" key="1">
    <source>
        <dbReference type="SAM" id="MobiDB-lite"/>
    </source>
</evidence>
<keyword evidence="4" id="KW-1185">Reference proteome</keyword>
<dbReference type="InterPro" id="IPR039634">
    <property type="entry name" value="Bul1-like"/>
</dbReference>
<dbReference type="Proteomes" id="UP001149165">
    <property type="component" value="Unassembled WGS sequence"/>
</dbReference>
<evidence type="ECO:0000313" key="3">
    <source>
        <dbReference type="EMBL" id="KAJ5106928.1"/>
    </source>
</evidence>
<name>A0A9W9FV38_9EURO</name>
<protein>
    <recommendedName>
        <fullName evidence="2">Bul1 C-terminal domain-containing protein</fullName>
    </recommendedName>
</protein>
<dbReference type="EMBL" id="JAPQKH010000003">
    <property type="protein sequence ID" value="KAJ5106928.1"/>
    <property type="molecule type" value="Genomic_DNA"/>
</dbReference>
<reference evidence="3" key="1">
    <citation type="submission" date="2022-11" db="EMBL/GenBank/DDBJ databases">
        <authorList>
            <person name="Petersen C."/>
        </authorList>
    </citation>
    <scope>NUCLEOTIDE SEQUENCE</scope>
    <source>
        <strain evidence="3">IBT 30069</strain>
    </source>
</reference>
<evidence type="ECO:0000313" key="4">
    <source>
        <dbReference type="Proteomes" id="UP001149165"/>
    </source>
</evidence>
<dbReference type="Gene3D" id="2.60.40.640">
    <property type="match status" value="1"/>
</dbReference>
<dbReference type="PANTHER" id="PTHR31904">
    <property type="entry name" value="BYPASS OF STOP CODON PROTEIN 5-RELATED"/>
    <property type="match status" value="1"/>
</dbReference>
<dbReference type="InterPro" id="IPR014752">
    <property type="entry name" value="Arrestin-like_C"/>
</dbReference>
<accession>A0A9W9FV38</accession>
<feature type="domain" description="Bul1 C-terminal" evidence="2">
    <location>
        <begin position="339"/>
        <end position="437"/>
    </location>
</feature>
<dbReference type="AlphaFoldDB" id="A0A9W9FV38"/>
<organism evidence="3 4">
    <name type="scientific">Penicillium angulare</name>
    <dbReference type="NCBI Taxonomy" id="116970"/>
    <lineage>
        <taxon>Eukaryota</taxon>
        <taxon>Fungi</taxon>
        <taxon>Dikarya</taxon>
        <taxon>Ascomycota</taxon>
        <taxon>Pezizomycotina</taxon>
        <taxon>Eurotiomycetes</taxon>
        <taxon>Eurotiomycetidae</taxon>
        <taxon>Eurotiales</taxon>
        <taxon>Aspergillaceae</taxon>
        <taxon>Penicillium</taxon>
    </lineage>
</organism>
<proteinExistence type="predicted"/>
<dbReference type="Pfam" id="PF04426">
    <property type="entry name" value="Bul1_C"/>
    <property type="match status" value="1"/>
</dbReference>
<dbReference type="InterPro" id="IPR022794">
    <property type="entry name" value="Bul1_C"/>
</dbReference>
<sequence length="451" mass="50371">MDTLSRPSMGLGLSKSNFRITIDIFGSEPDSEYLYLSGDRIDGCANISVTKSTMFDKVEILLQVNICTSRSLASRTAYHSDTGARQTFLTLRDSTDGSDNSTARVMESNSTYRFPFTFVVPHQLLPQTCVHAKKSLQVERAHLIPPPSLGDLKMFDKAKHKLDDMAPEMSRIGYMIHARVLQKSISNFSSDILADYAKAIRIMPITPDDELFVEASQGLPEYRQTSRMVRNHLMTRKDSQLTASVSKYLLVELQPSSLSPRRPSGTVIHVNLKYSTSTGGNDSENPPQIESVKIKLRAHTFYGIAPNQDFPNYWDYKSLREAGGDMFTAKVPITTLKMSKIQWEKKSSTCTTENESPRVPESLSTQTGDTEGSAGIAHFTSSLEIPLMLPVAKFIVPTFHSCLISRTYSVKLNLSYRKAAKRNFLHTFSLCIPVTVKACPRYVSSMRSNST</sequence>
<gene>
    <name evidence="3" type="ORF">N7456_003603</name>
</gene>
<dbReference type="OrthoDB" id="2283785at2759"/>
<comment type="caution">
    <text evidence="3">The sequence shown here is derived from an EMBL/GenBank/DDBJ whole genome shotgun (WGS) entry which is preliminary data.</text>
</comment>